<dbReference type="GO" id="GO:0034040">
    <property type="term" value="F:ATPase-coupled lipid transmembrane transporter activity"/>
    <property type="evidence" value="ECO:0007669"/>
    <property type="project" value="TreeGrafter"/>
</dbReference>
<comment type="caution">
    <text evidence="11">The sequence shown here is derived from an EMBL/GenBank/DDBJ whole genome shotgun (WGS) entry which is preliminary data.</text>
</comment>
<keyword evidence="12" id="KW-1185">Reference proteome</keyword>
<evidence type="ECO:0000259" key="10">
    <source>
        <dbReference type="PROSITE" id="PS50929"/>
    </source>
</evidence>
<feature type="transmembrane region" description="Helical" evidence="8">
    <location>
        <begin position="265"/>
        <end position="286"/>
    </location>
</feature>
<dbReference type="SUPFAM" id="SSF52540">
    <property type="entry name" value="P-loop containing nucleoside triphosphate hydrolases"/>
    <property type="match status" value="1"/>
</dbReference>
<keyword evidence="4" id="KW-0547">Nucleotide-binding</keyword>
<evidence type="ECO:0000256" key="2">
    <source>
        <dbReference type="ARBA" id="ARBA00005417"/>
    </source>
</evidence>
<dbReference type="GO" id="GO:0140359">
    <property type="term" value="F:ABC-type transporter activity"/>
    <property type="evidence" value="ECO:0007669"/>
    <property type="project" value="InterPro"/>
</dbReference>
<reference evidence="11 12" key="1">
    <citation type="submission" date="2019-03" db="EMBL/GenBank/DDBJ databases">
        <title>Genomic Encyclopedia of Archaeal and Bacterial Type Strains, Phase II (KMG-II): from individual species to whole genera.</title>
        <authorList>
            <person name="Goeker M."/>
        </authorList>
    </citation>
    <scope>NUCLEOTIDE SEQUENCE [LARGE SCALE GENOMIC DNA]</scope>
    <source>
        <strain evidence="11 12">ATCC 35214</strain>
    </source>
</reference>
<dbReference type="RefSeq" id="WP_134110694.1">
    <property type="nucleotide sequence ID" value="NZ_SOCN01000001.1"/>
</dbReference>
<dbReference type="PROSITE" id="PS50929">
    <property type="entry name" value="ABC_TM1F"/>
    <property type="match status" value="1"/>
</dbReference>
<dbReference type="AlphaFoldDB" id="A0A4V3FNZ0"/>
<feature type="domain" description="ABC transmembrane type-1" evidence="10">
    <location>
        <begin position="12"/>
        <end position="294"/>
    </location>
</feature>
<evidence type="ECO:0000256" key="1">
    <source>
        <dbReference type="ARBA" id="ARBA00004651"/>
    </source>
</evidence>
<protein>
    <submittedName>
        <fullName evidence="11">ABC-type multidrug transport system fused ATPase/permease subunit</fullName>
    </submittedName>
</protein>
<dbReference type="Gene3D" id="3.40.50.300">
    <property type="entry name" value="P-loop containing nucleotide triphosphate hydrolases"/>
    <property type="match status" value="1"/>
</dbReference>
<gene>
    <name evidence="11" type="ORF">BCF59_0385</name>
</gene>
<organism evidence="11 12">
    <name type="scientific">Mycoplasmopsis mustelae</name>
    <dbReference type="NCBI Taxonomy" id="171289"/>
    <lineage>
        <taxon>Bacteria</taxon>
        <taxon>Bacillati</taxon>
        <taxon>Mycoplasmatota</taxon>
        <taxon>Mycoplasmoidales</taxon>
        <taxon>Metamycoplasmataceae</taxon>
        <taxon>Mycoplasmopsis</taxon>
    </lineage>
</organism>
<dbReference type="InterPro" id="IPR039421">
    <property type="entry name" value="Type_1_exporter"/>
</dbReference>
<feature type="transmembrane region" description="Helical" evidence="8">
    <location>
        <begin position="122"/>
        <end position="147"/>
    </location>
</feature>
<dbReference type="GO" id="GO:0005886">
    <property type="term" value="C:plasma membrane"/>
    <property type="evidence" value="ECO:0007669"/>
    <property type="project" value="UniProtKB-SubCell"/>
</dbReference>
<dbReference type="PANTHER" id="PTHR24221">
    <property type="entry name" value="ATP-BINDING CASSETTE SUB-FAMILY B"/>
    <property type="match status" value="1"/>
</dbReference>
<feature type="transmembrane region" description="Helical" evidence="8">
    <location>
        <begin position="12"/>
        <end position="33"/>
    </location>
</feature>
<dbReference type="InterPro" id="IPR027417">
    <property type="entry name" value="P-loop_NTPase"/>
</dbReference>
<accession>A0A4V3FNZ0</accession>
<dbReference type="Proteomes" id="UP000295757">
    <property type="component" value="Unassembled WGS sequence"/>
</dbReference>
<feature type="transmembrane region" description="Helical" evidence="8">
    <location>
        <begin position="237"/>
        <end position="259"/>
    </location>
</feature>
<keyword evidence="3 8" id="KW-0812">Transmembrane</keyword>
<dbReference type="InterPro" id="IPR036640">
    <property type="entry name" value="ABC1_TM_sf"/>
</dbReference>
<dbReference type="PROSITE" id="PS50893">
    <property type="entry name" value="ABC_TRANSPORTER_2"/>
    <property type="match status" value="1"/>
</dbReference>
<evidence type="ECO:0000256" key="7">
    <source>
        <dbReference type="ARBA" id="ARBA00023136"/>
    </source>
</evidence>
<dbReference type="Gene3D" id="1.20.1560.10">
    <property type="entry name" value="ABC transporter type 1, transmembrane domain"/>
    <property type="match status" value="1"/>
</dbReference>
<dbReference type="InterPro" id="IPR011527">
    <property type="entry name" value="ABC1_TM_dom"/>
</dbReference>
<feature type="transmembrane region" description="Helical" evidence="8">
    <location>
        <begin position="53"/>
        <end position="72"/>
    </location>
</feature>
<name>A0A4V3FNZ0_9BACT</name>
<dbReference type="SUPFAM" id="SSF90123">
    <property type="entry name" value="ABC transporter transmembrane region"/>
    <property type="match status" value="1"/>
</dbReference>
<sequence>MQKFTKNKLLMLFIFFFSIISIVSSSIAVYFTIELINSVSSGVLDNKFNLNLIIVISLTVVFIISTIIQLLLKNKWKLIISQLLSKGAISKISSLSANDVKQNKEGKYLVWINKRIPEIETFIFESFFNVLVGFIIQITTLAVMFALSWKLALIGLGILIVSFIIPILLSIIAGKMHKQYMSNMEKYISSLQNVFNSFKFLWYLNKEEKIITFIDEIVKKWLKETEKTQGKVIIFELFNTSFQFFSYITMLILTAFFILKQNENIALIFSFPGYFFSLGIQLRYVIYMNQNYAAYKGYLKDFSLEKPIIVNPNAPINIDKIEIKDLSFSYGEKTVFKNFNYTFKKGKKYAIVGKSGSGKSTLLNLLLKQINDYNGQININQTNLKEIPISKWNNSFTYLSNQENLFFDNIYNNITLWDTDKDEQVKDALKQANMEDFDLNYKIESDSSLSTGQKQKINFARHFYRNKNVLILDEATSNLDKDSTDNLFKKILHNNELLLINSTHHLDNSTDYDGVINLEELEIN</sequence>
<evidence type="ECO:0000256" key="5">
    <source>
        <dbReference type="ARBA" id="ARBA00022840"/>
    </source>
</evidence>
<evidence type="ECO:0000313" key="11">
    <source>
        <dbReference type="EMBL" id="TDV24420.1"/>
    </source>
</evidence>
<dbReference type="SMART" id="SM00382">
    <property type="entry name" value="AAA"/>
    <property type="match status" value="1"/>
</dbReference>
<dbReference type="Pfam" id="PF00005">
    <property type="entry name" value="ABC_tran"/>
    <property type="match status" value="1"/>
</dbReference>
<dbReference type="InterPro" id="IPR003593">
    <property type="entry name" value="AAA+_ATPase"/>
</dbReference>
<evidence type="ECO:0000313" key="12">
    <source>
        <dbReference type="Proteomes" id="UP000295757"/>
    </source>
</evidence>
<keyword evidence="7 8" id="KW-0472">Membrane</keyword>
<evidence type="ECO:0000259" key="9">
    <source>
        <dbReference type="PROSITE" id="PS50893"/>
    </source>
</evidence>
<dbReference type="CDD" id="cd03228">
    <property type="entry name" value="ABCC_MRP_Like"/>
    <property type="match status" value="1"/>
</dbReference>
<dbReference type="Pfam" id="PF00664">
    <property type="entry name" value="ABC_membrane"/>
    <property type="match status" value="1"/>
</dbReference>
<dbReference type="OrthoDB" id="400069at2"/>
<feature type="domain" description="ABC transporter" evidence="9">
    <location>
        <begin position="321"/>
        <end position="523"/>
    </location>
</feature>
<dbReference type="GO" id="GO:0005524">
    <property type="term" value="F:ATP binding"/>
    <property type="evidence" value="ECO:0007669"/>
    <property type="project" value="UniProtKB-KW"/>
</dbReference>
<evidence type="ECO:0000256" key="3">
    <source>
        <dbReference type="ARBA" id="ARBA00022692"/>
    </source>
</evidence>
<dbReference type="GO" id="GO:0016887">
    <property type="term" value="F:ATP hydrolysis activity"/>
    <property type="evidence" value="ECO:0007669"/>
    <property type="project" value="InterPro"/>
</dbReference>
<evidence type="ECO:0000256" key="6">
    <source>
        <dbReference type="ARBA" id="ARBA00022989"/>
    </source>
</evidence>
<evidence type="ECO:0000256" key="8">
    <source>
        <dbReference type="SAM" id="Phobius"/>
    </source>
</evidence>
<comment type="similarity">
    <text evidence="2">Belongs to the ABC transporter superfamily.</text>
</comment>
<dbReference type="InterPro" id="IPR003439">
    <property type="entry name" value="ABC_transporter-like_ATP-bd"/>
</dbReference>
<proteinExistence type="inferred from homology"/>
<evidence type="ECO:0000256" key="4">
    <source>
        <dbReference type="ARBA" id="ARBA00022741"/>
    </source>
</evidence>
<keyword evidence="5" id="KW-0067">ATP-binding</keyword>
<dbReference type="EMBL" id="SOCN01000001">
    <property type="protein sequence ID" value="TDV24420.1"/>
    <property type="molecule type" value="Genomic_DNA"/>
</dbReference>
<keyword evidence="6 8" id="KW-1133">Transmembrane helix</keyword>
<dbReference type="PANTHER" id="PTHR24221:SF654">
    <property type="entry name" value="ATP-BINDING CASSETTE SUB-FAMILY B MEMBER 6"/>
    <property type="match status" value="1"/>
</dbReference>
<comment type="subcellular location">
    <subcellularLocation>
        <location evidence="1">Cell membrane</location>
        <topology evidence="1">Multi-pass membrane protein</topology>
    </subcellularLocation>
</comment>
<feature type="transmembrane region" description="Helical" evidence="8">
    <location>
        <begin position="153"/>
        <end position="174"/>
    </location>
</feature>